<feature type="compositionally biased region" description="Basic and acidic residues" evidence="1">
    <location>
        <begin position="207"/>
        <end position="219"/>
    </location>
</feature>
<evidence type="ECO:0008006" key="5">
    <source>
        <dbReference type="Google" id="ProtNLM"/>
    </source>
</evidence>
<evidence type="ECO:0000256" key="2">
    <source>
        <dbReference type="SAM" id="Phobius"/>
    </source>
</evidence>
<sequence>MSFMDLADLGRTLRRRWYLTLLAIALAIAVALLGWGRAKPTFTAAGTILLMPPVSVVEAKPTDGAAYSARNPLLYLGGLTEARDAVVSAFSTEATRADLADNYHSTVEITSKDGSTAPIIVYSVEGTDASQAEQGLKHLVSSAGPRLIELQDGLKVPQKDRVTFETLSVDDKATASHKKQLELAVVGFAGTLGLGLLLIALIDGRRQAQRSAREPERKAQARTRRTRPEPTARGLRRTSKTPDPKPSVEEPAAGVHVESDSPAASDDLMSTDAVPR</sequence>
<protein>
    <recommendedName>
        <fullName evidence="5">Capsular polysaccharide biosynthesis protein</fullName>
    </recommendedName>
</protein>
<feature type="transmembrane region" description="Helical" evidence="2">
    <location>
        <begin position="183"/>
        <end position="202"/>
    </location>
</feature>
<comment type="caution">
    <text evidence="3">The sequence shown here is derived from an EMBL/GenBank/DDBJ whole genome shotgun (WGS) entry which is preliminary data.</text>
</comment>
<keyword evidence="4" id="KW-1185">Reference proteome</keyword>
<evidence type="ECO:0000313" key="3">
    <source>
        <dbReference type="EMBL" id="MFC6714659.1"/>
    </source>
</evidence>
<organism evidence="3 4">
    <name type="scientific">Branchiibius cervicis</name>
    <dbReference type="NCBI Taxonomy" id="908252"/>
    <lineage>
        <taxon>Bacteria</taxon>
        <taxon>Bacillati</taxon>
        <taxon>Actinomycetota</taxon>
        <taxon>Actinomycetes</taxon>
        <taxon>Micrococcales</taxon>
        <taxon>Dermacoccaceae</taxon>
        <taxon>Branchiibius</taxon>
    </lineage>
</organism>
<keyword evidence="2" id="KW-0812">Transmembrane</keyword>
<name>A0ABW2AUJ6_9MICO</name>
<gene>
    <name evidence="3" type="ORF">ACFQBT_12860</name>
</gene>
<evidence type="ECO:0000313" key="4">
    <source>
        <dbReference type="Proteomes" id="UP001596356"/>
    </source>
</evidence>
<dbReference type="Proteomes" id="UP001596356">
    <property type="component" value="Unassembled WGS sequence"/>
</dbReference>
<accession>A0ABW2AUJ6</accession>
<feature type="region of interest" description="Disordered" evidence="1">
    <location>
        <begin position="207"/>
        <end position="276"/>
    </location>
</feature>
<proteinExistence type="predicted"/>
<dbReference type="EMBL" id="JBHSWJ010000002">
    <property type="protein sequence ID" value="MFC6714659.1"/>
    <property type="molecule type" value="Genomic_DNA"/>
</dbReference>
<evidence type="ECO:0000256" key="1">
    <source>
        <dbReference type="SAM" id="MobiDB-lite"/>
    </source>
</evidence>
<dbReference type="RefSeq" id="WP_377823221.1">
    <property type="nucleotide sequence ID" value="NZ_JBHSWJ010000002.1"/>
</dbReference>
<keyword evidence="2" id="KW-1133">Transmembrane helix</keyword>
<reference evidence="4" key="1">
    <citation type="journal article" date="2019" name="Int. J. Syst. Evol. Microbiol.">
        <title>The Global Catalogue of Microorganisms (GCM) 10K type strain sequencing project: providing services to taxonomists for standard genome sequencing and annotation.</title>
        <authorList>
            <consortium name="The Broad Institute Genomics Platform"/>
            <consortium name="The Broad Institute Genome Sequencing Center for Infectious Disease"/>
            <person name="Wu L."/>
            <person name="Ma J."/>
        </authorList>
    </citation>
    <scope>NUCLEOTIDE SEQUENCE [LARGE SCALE GENOMIC DNA]</scope>
    <source>
        <strain evidence="4">NBRC 106593</strain>
    </source>
</reference>
<keyword evidence="2" id="KW-0472">Membrane</keyword>